<comment type="caution">
    <text evidence="2">The sequence shown here is derived from an EMBL/GenBank/DDBJ whole genome shotgun (WGS) entry which is preliminary data.</text>
</comment>
<proteinExistence type="predicted"/>
<keyword evidence="3" id="KW-1185">Reference proteome</keyword>
<name>A0AAW1HT40_POPJA</name>
<organism evidence="2 3">
    <name type="scientific">Popillia japonica</name>
    <name type="common">Japanese beetle</name>
    <dbReference type="NCBI Taxonomy" id="7064"/>
    <lineage>
        <taxon>Eukaryota</taxon>
        <taxon>Metazoa</taxon>
        <taxon>Ecdysozoa</taxon>
        <taxon>Arthropoda</taxon>
        <taxon>Hexapoda</taxon>
        <taxon>Insecta</taxon>
        <taxon>Pterygota</taxon>
        <taxon>Neoptera</taxon>
        <taxon>Endopterygota</taxon>
        <taxon>Coleoptera</taxon>
        <taxon>Polyphaga</taxon>
        <taxon>Scarabaeiformia</taxon>
        <taxon>Scarabaeidae</taxon>
        <taxon>Rutelinae</taxon>
        <taxon>Popillia</taxon>
    </lineage>
</organism>
<evidence type="ECO:0000256" key="1">
    <source>
        <dbReference type="SAM" id="MobiDB-lite"/>
    </source>
</evidence>
<dbReference type="AlphaFoldDB" id="A0AAW1HT40"/>
<feature type="compositionally biased region" description="Basic and acidic residues" evidence="1">
    <location>
        <begin position="101"/>
        <end position="118"/>
    </location>
</feature>
<dbReference type="EMBL" id="JASPKY010000994">
    <property type="protein sequence ID" value="KAK9679658.1"/>
    <property type="molecule type" value="Genomic_DNA"/>
</dbReference>
<sequence length="118" mass="13820">MQNRVVGRLRMECQPRLSSRFFAKRTKEGPPCPPCNQKKPAPKLPLTARQYREKECCPCDYWLERKEIEDEPQPKVTCKVYKIPPCPPNTQRTINQCPPPKRKECPKGDWDNPEKSPK</sequence>
<dbReference type="Proteomes" id="UP001458880">
    <property type="component" value="Unassembled WGS sequence"/>
</dbReference>
<evidence type="ECO:0000313" key="3">
    <source>
        <dbReference type="Proteomes" id="UP001458880"/>
    </source>
</evidence>
<feature type="region of interest" description="Disordered" evidence="1">
    <location>
        <begin position="24"/>
        <end position="44"/>
    </location>
</feature>
<evidence type="ECO:0000313" key="2">
    <source>
        <dbReference type="EMBL" id="KAK9679658.1"/>
    </source>
</evidence>
<feature type="region of interest" description="Disordered" evidence="1">
    <location>
        <begin position="85"/>
        <end position="118"/>
    </location>
</feature>
<accession>A0AAW1HT40</accession>
<gene>
    <name evidence="2" type="ORF">QE152_g39818</name>
</gene>
<reference evidence="2 3" key="1">
    <citation type="journal article" date="2024" name="BMC Genomics">
        <title>De novo assembly and annotation of Popillia japonica's genome with initial clues to its potential as an invasive pest.</title>
        <authorList>
            <person name="Cucini C."/>
            <person name="Boschi S."/>
            <person name="Funari R."/>
            <person name="Cardaioli E."/>
            <person name="Iannotti N."/>
            <person name="Marturano G."/>
            <person name="Paoli F."/>
            <person name="Bruttini M."/>
            <person name="Carapelli A."/>
            <person name="Frati F."/>
            <person name="Nardi F."/>
        </authorList>
    </citation>
    <scope>NUCLEOTIDE SEQUENCE [LARGE SCALE GENOMIC DNA]</scope>
    <source>
        <strain evidence="2">DMR45628</strain>
    </source>
</reference>
<protein>
    <submittedName>
        <fullName evidence="2">Uncharacterized protein</fullName>
    </submittedName>
</protein>